<dbReference type="SUPFAM" id="SSF75304">
    <property type="entry name" value="Amidase signature (AS) enzymes"/>
    <property type="match status" value="1"/>
</dbReference>
<dbReference type="Proteomes" id="UP000697995">
    <property type="component" value="Unassembled WGS sequence"/>
</dbReference>
<reference evidence="2 3" key="1">
    <citation type="journal article" date="2020" name="Microorganisms">
        <title>Osmotic Adaptation and Compatible Solute Biosynthesis of Phototrophic Bacteria as Revealed from Genome Analyses.</title>
        <authorList>
            <person name="Imhoff J.F."/>
            <person name="Rahn T."/>
            <person name="Kunzel S."/>
            <person name="Keller A."/>
            <person name="Neulinger S.C."/>
        </authorList>
    </citation>
    <scope>NUCLEOTIDE SEQUENCE [LARGE SCALE GENOMIC DNA]</scope>
    <source>
        <strain evidence="2 3">DSM 15382</strain>
    </source>
</reference>
<dbReference type="InterPro" id="IPR000120">
    <property type="entry name" value="Amidase"/>
</dbReference>
<dbReference type="EMBL" id="NRSG01000074">
    <property type="protein sequence ID" value="MBK1658935.1"/>
    <property type="molecule type" value="Genomic_DNA"/>
</dbReference>
<accession>A0ABS1CWN5</accession>
<protein>
    <recommendedName>
        <fullName evidence="1">Amidase domain-containing protein</fullName>
    </recommendedName>
</protein>
<evidence type="ECO:0000313" key="3">
    <source>
        <dbReference type="Proteomes" id="UP000697995"/>
    </source>
</evidence>
<feature type="domain" description="Amidase" evidence="1">
    <location>
        <begin position="107"/>
        <end position="525"/>
    </location>
</feature>
<dbReference type="InterPro" id="IPR036928">
    <property type="entry name" value="AS_sf"/>
</dbReference>
<dbReference type="PANTHER" id="PTHR11895:SF176">
    <property type="entry name" value="AMIDASE AMID-RELATED"/>
    <property type="match status" value="1"/>
</dbReference>
<evidence type="ECO:0000313" key="2">
    <source>
        <dbReference type="EMBL" id="MBK1658935.1"/>
    </source>
</evidence>
<evidence type="ECO:0000259" key="1">
    <source>
        <dbReference type="Pfam" id="PF01425"/>
    </source>
</evidence>
<sequence>MRFPQPGNPAYSAAIHGWGRESDAARDHRGPVRCAGRARRPAADSGAEGDAACRLGRRGSLAEARPQPCPAARGRAGHHLLGGAWPMIPTIAGAARAIAAKQLSPVELTEACLARVEALDGTLNAFIRLEAAGARAQAKAAEARVMKGESRGPLDGIPFAHKDIYCTAGIPTTAHSRVLKDHVPQEDATTVRLLAEAGVVMLGKLATHEFAFGGPSFDLPWPPARNPWNPAHFPAGSSSGTGAAVAAGMILGGTGSDTGGSIRGPAALCGIAGIKPTYGLCSRAGVLPLAQSLDHTGPMAWTVEDCALLLQAMAGHDPADPASANRPVPDFSAELGQGVKGLRIGVIRHFHETDAPVSPATLAGIDAAAAFFRQEGAEVRDVTLPSLAEFNACGWLILLTESFAVHEEWMRRDPMLYGELMRDRLALGGMLSAADYMAAQKKRRELIAATVAATQDVDILLTAAQPGEAARFEDVPKWGFLERLNFTIPFNVTGWPGLTLCTGFGAGGLPVAMQLIGKPFAEPTLFRAGHAYEAAHPWRAKRPALVTG</sequence>
<organism evidence="2 3">
    <name type="scientific">Paracraurococcus ruber</name>
    <dbReference type="NCBI Taxonomy" id="77675"/>
    <lineage>
        <taxon>Bacteria</taxon>
        <taxon>Pseudomonadati</taxon>
        <taxon>Pseudomonadota</taxon>
        <taxon>Alphaproteobacteria</taxon>
        <taxon>Acetobacterales</taxon>
        <taxon>Roseomonadaceae</taxon>
        <taxon>Paracraurococcus</taxon>
    </lineage>
</organism>
<proteinExistence type="predicted"/>
<dbReference type="InterPro" id="IPR023631">
    <property type="entry name" value="Amidase_dom"/>
</dbReference>
<dbReference type="Gene3D" id="3.90.1300.10">
    <property type="entry name" value="Amidase signature (AS) domain"/>
    <property type="match status" value="1"/>
</dbReference>
<dbReference type="PANTHER" id="PTHR11895">
    <property type="entry name" value="TRANSAMIDASE"/>
    <property type="match status" value="1"/>
</dbReference>
<dbReference type="Pfam" id="PF01425">
    <property type="entry name" value="Amidase"/>
    <property type="match status" value="1"/>
</dbReference>
<comment type="caution">
    <text evidence="2">The sequence shown here is derived from an EMBL/GenBank/DDBJ whole genome shotgun (WGS) entry which is preliminary data.</text>
</comment>
<name>A0ABS1CWN5_9PROT</name>
<gene>
    <name evidence="2" type="ORF">CKO45_11890</name>
</gene>
<keyword evidence="3" id="KW-1185">Reference proteome</keyword>